<evidence type="ECO:0000256" key="1">
    <source>
        <dbReference type="ARBA" id="ARBA00005091"/>
    </source>
</evidence>
<dbReference type="RefSeq" id="WP_144277886.1">
    <property type="nucleotide sequence ID" value="NZ_CP041730.1"/>
</dbReference>
<dbReference type="PIRSF" id="PIRSF000495">
    <property type="entry name" value="Amidotransf_hisH"/>
    <property type="match status" value="1"/>
</dbReference>
<evidence type="ECO:0000256" key="6">
    <source>
        <dbReference type="ARBA" id="ARBA00023102"/>
    </source>
</evidence>
<accession>A0A516SEA5</accession>
<dbReference type="GO" id="GO:0016829">
    <property type="term" value="F:lyase activity"/>
    <property type="evidence" value="ECO:0007669"/>
    <property type="project" value="UniProtKB-KW"/>
</dbReference>
<dbReference type="EMBL" id="CP041730">
    <property type="protein sequence ID" value="QDQ26492.1"/>
    <property type="molecule type" value="Genomic_DNA"/>
</dbReference>
<sequence length="213" mass="23409">MKIAVIDYGMGNLRSVTHALEHVAPEHQIILSGDPAVIAAADKVVFPGQGAMRDCMRELDNRGLREAVLASAREKPFLGICVGAQLLFEISEEGGRSQALGVFAGEVLRFPQARMQQGDTRLKVPHMGWNEVRQSRSHPLWDGIADGERFYFVHSYYMQPVDKGLTVGESDYPFGFTVAVARANIFATQFHPEKSHAAGLRLLANFVAWDGAA</sequence>
<dbReference type="CDD" id="cd01748">
    <property type="entry name" value="GATase1_IGP_Synthase"/>
    <property type="match status" value="1"/>
</dbReference>
<evidence type="ECO:0000313" key="13">
    <source>
        <dbReference type="EMBL" id="QDQ26492.1"/>
    </source>
</evidence>
<dbReference type="GO" id="GO:0000105">
    <property type="term" value="P:L-histidine biosynthetic process"/>
    <property type="evidence" value="ECO:0007669"/>
    <property type="project" value="UniProtKB-UniRule"/>
</dbReference>
<dbReference type="PANTHER" id="PTHR42701:SF2">
    <property type="entry name" value="IMIDAZOLE GLYCEROL PHOSPHATE SYNTHASE SUBUNIT HISH 1"/>
    <property type="match status" value="1"/>
</dbReference>
<reference evidence="14" key="1">
    <citation type="submission" date="2019-07" db="EMBL/GenBank/DDBJ databases">
        <title>Chitinimonas sp. nov., isolated from Ny-Alesund, arctica soil.</title>
        <authorList>
            <person name="Xu Q."/>
            <person name="Peng F."/>
        </authorList>
    </citation>
    <scope>NUCLEOTIDE SEQUENCE [LARGE SCALE GENOMIC DNA]</scope>
    <source>
        <strain evidence="14">R3-44</strain>
    </source>
</reference>
<dbReference type="UniPathway" id="UPA00031">
    <property type="reaction ID" value="UER00010"/>
</dbReference>
<protein>
    <recommendedName>
        <fullName evidence="10">Imidazole glycerol phosphate synthase subunit HisH</fullName>
        <ecNumber evidence="10">4.3.2.10</ecNumber>
    </recommendedName>
    <alternativeName>
        <fullName evidence="10">IGP synthase glutaminase subunit</fullName>
        <ecNumber evidence="10">3.5.1.2</ecNumber>
    </alternativeName>
    <alternativeName>
        <fullName evidence="10">IGP synthase subunit HisH</fullName>
    </alternativeName>
    <alternativeName>
        <fullName evidence="10">ImGP synthase subunit HisH</fullName>
        <shortName evidence="10">IGPS subunit HisH</shortName>
    </alternativeName>
</protein>
<evidence type="ECO:0000256" key="2">
    <source>
        <dbReference type="ARBA" id="ARBA00022490"/>
    </source>
</evidence>
<dbReference type="HAMAP" id="MF_00278">
    <property type="entry name" value="HisH"/>
    <property type="match status" value="1"/>
</dbReference>
<organism evidence="13 14">
    <name type="scientific">Chitinimonas arctica</name>
    <dbReference type="NCBI Taxonomy" id="2594795"/>
    <lineage>
        <taxon>Bacteria</taxon>
        <taxon>Pseudomonadati</taxon>
        <taxon>Pseudomonadota</taxon>
        <taxon>Betaproteobacteria</taxon>
        <taxon>Neisseriales</taxon>
        <taxon>Chitinibacteraceae</taxon>
        <taxon>Chitinimonas</taxon>
    </lineage>
</organism>
<dbReference type="GO" id="GO:0004359">
    <property type="term" value="F:glutaminase activity"/>
    <property type="evidence" value="ECO:0007669"/>
    <property type="project" value="UniProtKB-EC"/>
</dbReference>
<evidence type="ECO:0000256" key="4">
    <source>
        <dbReference type="ARBA" id="ARBA00022801"/>
    </source>
</evidence>
<evidence type="ECO:0000256" key="10">
    <source>
        <dbReference type="HAMAP-Rule" id="MF_00278"/>
    </source>
</evidence>
<evidence type="ECO:0000256" key="9">
    <source>
        <dbReference type="ARBA" id="ARBA00049534"/>
    </source>
</evidence>
<keyword evidence="5 10" id="KW-0315">Glutamine amidotransferase</keyword>
<dbReference type="PROSITE" id="PS51273">
    <property type="entry name" value="GATASE_TYPE_1"/>
    <property type="match status" value="1"/>
</dbReference>
<comment type="subcellular location">
    <subcellularLocation>
        <location evidence="10">Cytoplasm</location>
    </subcellularLocation>
</comment>
<comment type="pathway">
    <text evidence="1 10">Amino-acid biosynthesis; L-histidine biosynthesis; L-histidine from 5-phospho-alpha-D-ribose 1-diphosphate: step 5/9.</text>
</comment>
<evidence type="ECO:0000259" key="12">
    <source>
        <dbReference type="Pfam" id="PF00117"/>
    </source>
</evidence>
<comment type="catalytic activity">
    <reaction evidence="9 10">
        <text>L-glutamine + H2O = L-glutamate + NH4(+)</text>
        <dbReference type="Rhea" id="RHEA:15889"/>
        <dbReference type="ChEBI" id="CHEBI:15377"/>
        <dbReference type="ChEBI" id="CHEBI:28938"/>
        <dbReference type="ChEBI" id="CHEBI:29985"/>
        <dbReference type="ChEBI" id="CHEBI:58359"/>
        <dbReference type="EC" id="3.5.1.2"/>
    </reaction>
</comment>
<dbReference type="Proteomes" id="UP000317550">
    <property type="component" value="Chromosome"/>
</dbReference>
<evidence type="ECO:0000256" key="5">
    <source>
        <dbReference type="ARBA" id="ARBA00022962"/>
    </source>
</evidence>
<evidence type="ECO:0000256" key="8">
    <source>
        <dbReference type="ARBA" id="ARBA00047838"/>
    </source>
</evidence>
<dbReference type="InterPro" id="IPR010139">
    <property type="entry name" value="Imidazole-glycPsynth_HisH"/>
</dbReference>
<comment type="subunit">
    <text evidence="10">Heterodimer of HisH and HisF.</text>
</comment>
<dbReference type="Gene3D" id="3.40.50.880">
    <property type="match status" value="1"/>
</dbReference>
<dbReference type="InterPro" id="IPR029062">
    <property type="entry name" value="Class_I_gatase-like"/>
</dbReference>
<dbReference type="KEGG" id="cari:FNU76_08995"/>
<dbReference type="SUPFAM" id="SSF52317">
    <property type="entry name" value="Class I glutamine amidotransferase-like"/>
    <property type="match status" value="1"/>
</dbReference>
<proteinExistence type="inferred from homology"/>
<name>A0A516SEA5_9NEIS</name>
<dbReference type="EC" id="4.3.2.10" evidence="10"/>
<comment type="function">
    <text evidence="10">IGPS catalyzes the conversion of PRFAR and glutamine to IGP, AICAR and glutamate. The HisH subunit catalyzes the hydrolysis of glutamine to glutamate and ammonia as part of the synthesis of IGP and AICAR. The resulting ammonia molecule is channeled to the active site of HisF.</text>
</comment>
<comment type="catalytic activity">
    <reaction evidence="8 10">
        <text>5-[(5-phospho-1-deoxy-D-ribulos-1-ylimino)methylamino]-1-(5-phospho-beta-D-ribosyl)imidazole-4-carboxamide + L-glutamine = D-erythro-1-(imidazol-4-yl)glycerol 3-phosphate + 5-amino-1-(5-phospho-beta-D-ribosyl)imidazole-4-carboxamide + L-glutamate + H(+)</text>
        <dbReference type="Rhea" id="RHEA:24793"/>
        <dbReference type="ChEBI" id="CHEBI:15378"/>
        <dbReference type="ChEBI" id="CHEBI:29985"/>
        <dbReference type="ChEBI" id="CHEBI:58278"/>
        <dbReference type="ChEBI" id="CHEBI:58359"/>
        <dbReference type="ChEBI" id="CHEBI:58475"/>
        <dbReference type="ChEBI" id="CHEBI:58525"/>
        <dbReference type="EC" id="4.3.2.10"/>
    </reaction>
</comment>
<keyword evidence="7 10" id="KW-0456">Lyase</keyword>
<dbReference type="AlphaFoldDB" id="A0A516SEA5"/>
<dbReference type="GO" id="GO:0005737">
    <property type="term" value="C:cytoplasm"/>
    <property type="evidence" value="ECO:0007669"/>
    <property type="project" value="UniProtKB-SubCell"/>
</dbReference>
<feature type="active site" evidence="10 11">
    <location>
        <position position="193"/>
    </location>
</feature>
<dbReference type="NCBIfam" id="TIGR01855">
    <property type="entry name" value="IMP_synth_hisH"/>
    <property type="match status" value="1"/>
</dbReference>
<feature type="active site" description="Nucleophile" evidence="10 11">
    <location>
        <position position="81"/>
    </location>
</feature>
<dbReference type="EC" id="3.5.1.2" evidence="10"/>
<dbReference type="InterPro" id="IPR017926">
    <property type="entry name" value="GATASE"/>
</dbReference>
<keyword evidence="14" id="KW-1185">Reference proteome</keyword>
<dbReference type="PANTHER" id="PTHR42701">
    <property type="entry name" value="IMIDAZOLE GLYCEROL PHOSPHATE SYNTHASE SUBUNIT HISH"/>
    <property type="match status" value="1"/>
</dbReference>
<evidence type="ECO:0000256" key="7">
    <source>
        <dbReference type="ARBA" id="ARBA00023239"/>
    </source>
</evidence>
<keyword evidence="4 10" id="KW-0378">Hydrolase</keyword>
<keyword evidence="2 10" id="KW-0963">Cytoplasm</keyword>
<keyword evidence="6 10" id="KW-0368">Histidine biosynthesis</keyword>
<dbReference type="GO" id="GO:0000107">
    <property type="term" value="F:imidazoleglycerol-phosphate synthase activity"/>
    <property type="evidence" value="ECO:0007669"/>
    <property type="project" value="UniProtKB-UniRule"/>
</dbReference>
<evidence type="ECO:0000256" key="11">
    <source>
        <dbReference type="PIRSR" id="PIRSR000495-1"/>
    </source>
</evidence>
<dbReference type="OrthoDB" id="9807137at2"/>
<feature type="domain" description="Glutamine amidotransferase" evidence="12">
    <location>
        <begin position="5"/>
        <end position="207"/>
    </location>
</feature>
<evidence type="ECO:0000256" key="3">
    <source>
        <dbReference type="ARBA" id="ARBA00022605"/>
    </source>
</evidence>
<dbReference type="Pfam" id="PF00117">
    <property type="entry name" value="GATase"/>
    <property type="match status" value="1"/>
</dbReference>
<evidence type="ECO:0000313" key="14">
    <source>
        <dbReference type="Proteomes" id="UP000317550"/>
    </source>
</evidence>
<keyword evidence="3 10" id="KW-0028">Amino-acid biosynthesis</keyword>
<feature type="active site" evidence="10 11">
    <location>
        <position position="191"/>
    </location>
</feature>
<gene>
    <name evidence="10 13" type="primary">hisH</name>
    <name evidence="13" type="ORF">FNU76_08995</name>
</gene>